<dbReference type="InterPro" id="IPR053154">
    <property type="entry name" value="c-di-AMP_regulator"/>
</dbReference>
<evidence type="ECO:0008006" key="4">
    <source>
        <dbReference type="Google" id="ProtNLM"/>
    </source>
</evidence>
<dbReference type="PANTHER" id="PTHR37804:SF1">
    <property type="entry name" value="CDAA REGULATORY PROTEIN CDAR"/>
    <property type="match status" value="1"/>
</dbReference>
<evidence type="ECO:0000313" key="2">
    <source>
        <dbReference type="EMBL" id="SHJ53300.1"/>
    </source>
</evidence>
<proteinExistence type="predicted"/>
<dbReference type="AlphaFoldDB" id="A0A1M6K2Z5"/>
<keyword evidence="3" id="KW-1185">Reference proteome</keyword>
<dbReference type="STRING" id="558155.SAMN04487911_12428"/>
<keyword evidence="1" id="KW-0732">Signal</keyword>
<dbReference type="Gene3D" id="2.170.120.30">
    <property type="match status" value="1"/>
</dbReference>
<evidence type="ECO:0000256" key="1">
    <source>
        <dbReference type="SAM" id="SignalP"/>
    </source>
</evidence>
<reference evidence="2 3" key="1">
    <citation type="submission" date="2016-11" db="EMBL/GenBank/DDBJ databases">
        <authorList>
            <person name="Jaros S."/>
            <person name="Januszkiewicz K."/>
            <person name="Wedrychowicz H."/>
        </authorList>
    </citation>
    <scope>NUCLEOTIDE SEQUENCE [LARGE SCALE GENOMIC DNA]</scope>
    <source>
        <strain evidence="2 3">CGMCC 1.8863</strain>
    </source>
</reference>
<protein>
    <recommendedName>
        <fullName evidence="4">YbbR-like protein</fullName>
    </recommendedName>
</protein>
<evidence type="ECO:0000313" key="3">
    <source>
        <dbReference type="Proteomes" id="UP000184231"/>
    </source>
</evidence>
<dbReference type="PANTHER" id="PTHR37804">
    <property type="entry name" value="CDAA REGULATORY PROTEIN CDAR"/>
    <property type="match status" value="1"/>
</dbReference>
<dbReference type="Gene3D" id="2.170.120.40">
    <property type="entry name" value="YbbR-like domain"/>
    <property type="match status" value="1"/>
</dbReference>
<feature type="signal peptide" evidence="1">
    <location>
        <begin position="1"/>
        <end position="29"/>
    </location>
</feature>
<dbReference type="Proteomes" id="UP000184231">
    <property type="component" value="Unassembled WGS sequence"/>
</dbReference>
<feature type="chain" id="PRO_5013155640" description="YbbR-like protein" evidence="1">
    <location>
        <begin position="30"/>
        <end position="318"/>
    </location>
</feature>
<organism evidence="2 3">
    <name type="scientific">Arenibacter nanhaiticus</name>
    <dbReference type="NCBI Taxonomy" id="558155"/>
    <lineage>
        <taxon>Bacteria</taxon>
        <taxon>Pseudomonadati</taxon>
        <taxon>Bacteroidota</taxon>
        <taxon>Flavobacteriia</taxon>
        <taxon>Flavobacteriales</taxon>
        <taxon>Flavobacteriaceae</taxon>
        <taxon>Arenibacter</taxon>
    </lineage>
</organism>
<dbReference type="EMBL" id="FQYX01000024">
    <property type="protein sequence ID" value="SHJ53300.1"/>
    <property type="molecule type" value="Genomic_DNA"/>
</dbReference>
<gene>
    <name evidence="2" type="ORF">SAMN04487911_12428</name>
</gene>
<name>A0A1M6K2Z5_9FLAO</name>
<sequence length="318" mass="37095">MINNIKKRLDKRKVKLSLIFLTCSFLAWFVTNLTENYTENAEFDLQYSRPPDSLLFNGASKKNIKVRLRTSGFQFLLFGFRNKQVHLSLSSLKQKGTKYYIPPSVYKNQIENQLPKSISILDMDRDTLFFDFRKLYKREIPITANVKLNLEPHYLIDGTLRLEPSKLTVIGPKHEIDSLQFIETESLVVPQLKMDFNKKLALRLPKNLKHTRYSHKETTVSVQVFKFSEKLIEVPVQVINVPEGTLVRTFPDRVSVICKARLEDLKNISVTNFLVVVDYAEIKEGRDNILQLKLLKKPDHLNVVELKENEVEFILKRE</sequence>
<accession>A0A1M6K2Z5</accession>